<gene>
    <name evidence="2" type="ORF">OKIT_0663</name>
</gene>
<keyword evidence="3" id="KW-1185">Reference proteome</keyword>
<feature type="transmembrane region" description="Helical" evidence="1">
    <location>
        <begin position="59"/>
        <end position="81"/>
    </location>
</feature>
<evidence type="ECO:0000313" key="3">
    <source>
        <dbReference type="Proteomes" id="UP000004959"/>
    </source>
</evidence>
<keyword evidence="1" id="KW-0812">Transmembrane</keyword>
<accession>G9WF54</accession>
<dbReference type="OrthoDB" id="2236370at2"/>
<feature type="transmembrane region" description="Helical" evidence="1">
    <location>
        <begin position="12"/>
        <end position="30"/>
    </location>
</feature>
<dbReference type="HOGENOM" id="CLU_186073_0_0_9"/>
<evidence type="ECO:0000256" key="1">
    <source>
        <dbReference type="SAM" id="Phobius"/>
    </source>
</evidence>
<sequence>MKKYIKQLSIASSCWMIIFAIDLVIELFQINESGVVTTLTGLRIETHITPDELNSLFSLTWQVVGLYALFLVIWFAVYHMFQIKKKA</sequence>
<reference evidence="2 3" key="1">
    <citation type="journal article" date="2012" name="PLoS ONE">
        <title>Functional divergence in the genus oenococcus as predicted by genome sequencing of the newly-described species, Oenococcus kitaharae.</title>
        <authorList>
            <person name="Borneman A.R."/>
            <person name="McCarthy J.M."/>
            <person name="Chambers P.J."/>
            <person name="Bartowsky E.J."/>
        </authorList>
    </citation>
    <scope>NUCLEOTIDE SEQUENCE [LARGE SCALE GENOMIC DNA]</scope>
    <source>
        <strain evidence="3">DSM17330</strain>
    </source>
</reference>
<dbReference type="AlphaFoldDB" id="G9WF54"/>
<organism evidence="2 3">
    <name type="scientific">Oenococcus kitaharae DSM 17330</name>
    <dbReference type="NCBI Taxonomy" id="1045004"/>
    <lineage>
        <taxon>Bacteria</taxon>
        <taxon>Bacillati</taxon>
        <taxon>Bacillota</taxon>
        <taxon>Bacilli</taxon>
        <taxon>Lactobacillales</taxon>
        <taxon>Lactobacillaceae</taxon>
        <taxon>Oenococcus</taxon>
    </lineage>
</organism>
<keyword evidence="1" id="KW-0472">Membrane</keyword>
<dbReference type="eggNOG" id="ENOG502ZS43">
    <property type="taxonomic scope" value="Bacteria"/>
</dbReference>
<dbReference type="STRING" id="336988.NT96_09015"/>
<dbReference type="PATRIC" id="fig|1045004.4.peg.663"/>
<keyword evidence="1" id="KW-1133">Transmembrane helix</keyword>
<dbReference type="Proteomes" id="UP000004959">
    <property type="component" value="Chromosome"/>
</dbReference>
<dbReference type="RefSeq" id="WP_007745286.1">
    <property type="nucleotide sequence ID" value="NZ_CM001398.1"/>
</dbReference>
<protein>
    <submittedName>
        <fullName evidence="2">Uncharacterized protein</fullName>
    </submittedName>
</protein>
<evidence type="ECO:0000313" key="2">
    <source>
        <dbReference type="EMBL" id="EHN58774.1"/>
    </source>
</evidence>
<comment type="caution">
    <text evidence="2">The sequence shown here is derived from an EMBL/GenBank/DDBJ whole genome shotgun (WGS) entry which is preliminary data.</text>
</comment>
<dbReference type="EMBL" id="AFVZ01000001">
    <property type="protein sequence ID" value="EHN58774.1"/>
    <property type="molecule type" value="Genomic_DNA"/>
</dbReference>
<proteinExistence type="predicted"/>
<name>G9WF54_9LACO</name>